<protein>
    <submittedName>
        <fullName evidence="2">ATP-binding protein</fullName>
    </submittedName>
</protein>
<dbReference type="EMBL" id="QRHL01000003">
    <property type="protein sequence ID" value="RHF73879.1"/>
    <property type="molecule type" value="Genomic_DNA"/>
</dbReference>
<evidence type="ECO:0000313" key="3">
    <source>
        <dbReference type="Proteomes" id="UP000284676"/>
    </source>
</evidence>
<dbReference type="Proteomes" id="UP000284676">
    <property type="component" value="Unassembled WGS sequence"/>
</dbReference>
<feature type="domain" description="Endonuclease GajA/Old nuclease/RecF-like AAA" evidence="1">
    <location>
        <begin position="2"/>
        <end position="376"/>
    </location>
</feature>
<dbReference type="AlphaFoldDB" id="A0A414PZ86"/>
<dbReference type="RefSeq" id="WP_117708154.1">
    <property type="nucleotide sequence ID" value="NZ_QRHL01000003.1"/>
</dbReference>
<name>A0A414PZ86_FUSMR</name>
<comment type="caution">
    <text evidence="2">The sequence shown here is derived from an EMBL/GenBank/DDBJ whole genome shotgun (WGS) entry which is preliminary data.</text>
</comment>
<evidence type="ECO:0000313" key="2">
    <source>
        <dbReference type="EMBL" id="RHF73879.1"/>
    </source>
</evidence>
<organism evidence="2 3">
    <name type="scientific">Fusobacterium mortiferum</name>
    <dbReference type="NCBI Taxonomy" id="850"/>
    <lineage>
        <taxon>Bacteria</taxon>
        <taxon>Fusobacteriati</taxon>
        <taxon>Fusobacteriota</taxon>
        <taxon>Fusobacteriia</taxon>
        <taxon>Fusobacteriales</taxon>
        <taxon>Fusobacteriaceae</taxon>
        <taxon>Fusobacterium</taxon>
    </lineage>
</organism>
<dbReference type="InterPro" id="IPR027417">
    <property type="entry name" value="P-loop_NTPase"/>
</dbReference>
<keyword evidence="2" id="KW-0547">Nucleotide-binding</keyword>
<sequence>MKVMFENLGPIKKGRIELNRLNIFCGKNNTGKTYINYLIYTILTTINNLNFKNNKEFIKELPKDKREIEINLEEVLFKENYLKELLLNIEEKITERLPVIFSVSKDFFKNFKIKIDYDSINLNKKIHPNRFFFIGDHYGIIEKEGINIKIRLDEEFKNEIGETFDLDFNISRNQPNEIERINRVITNYIIAIIFNLKRVYPFPAERSGLAIFYNELLIRRSNILDSFVRENRDEEILKDMVSRYPKPINDYINFLSQMPRVMERQTRKNNKFIQLAEDIEKNFLCGEYKVKDNKKIVYVTENGKELELYTSSSLVKTVVGIINYLKYFAVKGDYFLIDEPELNLHPENQRKIARIFARMINYGINIVMTTHSPYIINELNNLIMLNKVSVTDKERIMNGNGIAEDSIIKIKDISSYLVKNNEIKEMNKGEFGLEVESFNETVDNLNNLSDDIYSSIED</sequence>
<dbReference type="Gene3D" id="3.40.50.300">
    <property type="entry name" value="P-loop containing nucleotide triphosphate hydrolases"/>
    <property type="match status" value="1"/>
</dbReference>
<dbReference type="SUPFAM" id="SSF52540">
    <property type="entry name" value="P-loop containing nucleoside triphosphate hydrolases"/>
    <property type="match status" value="1"/>
</dbReference>
<dbReference type="CDD" id="cd00267">
    <property type="entry name" value="ABC_ATPase"/>
    <property type="match status" value="1"/>
</dbReference>
<dbReference type="InterPro" id="IPR051396">
    <property type="entry name" value="Bact_Antivir_Def_Nuclease"/>
</dbReference>
<dbReference type="GO" id="GO:0005524">
    <property type="term" value="F:ATP binding"/>
    <property type="evidence" value="ECO:0007669"/>
    <property type="project" value="UniProtKB-KW"/>
</dbReference>
<accession>A0A414PZ86</accession>
<dbReference type="Pfam" id="PF13175">
    <property type="entry name" value="AAA_15"/>
    <property type="match status" value="1"/>
</dbReference>
<dbReference type="PANTHER" id="PTHR43581">
    <property type="entry name" value="ATP/GTP PHOSPHATASE"/>
    <property type="match status" value="1"/>
</dbReference>
<keyword evidence="2" id="KW-0067">ATP-binding</keyword>
<dbReference type="InterPro" id="IPR041685">
    <property type="entry name" value="AAA_GajA/Old/RecF-like"/>
</dbReference>
<reference evidence="2 3" key="1">
    <citation type="submission" date="2018-08" db="EMBL/GenBank/DDBJ databases">
        <title>A genome reference for cultivated species of the human gut microbiota.</title>
        <authorList>
            <person name="Zou Y."/>
            <person name="Xue W."/>
            <person name="Luo G."/>
        </authorList>
    </citation>
    <scope>NUCLEOTIDE SEQUENCE [LARGE SCALE GENOMIC DNA]</scope>
    <source>
        <strain evidence="2 3">AM25-1</strain>
    </source>
</reference>
<proteinExistence type="predicted"/>
<gene>
    <name evidence="2" type="ORF">DW663_03590</name>
</gene>
<evidence type="ECO:0000259" key="1">
    <source>
        <dbReference type="Pfam" id="PF13175"/>
    </source>
</evidence>
<dbReference type="PANTHER" id="PTHR43581:SF4">
    <property type="entry name" value="ATP_GTP PHOSPHATASE"/>
    <property type="match status" value="1"/>
</dbReference>